<dbReference type="KEGG" id="ruf:TH63_19540"/>
<dbReference type="RefSeq" id="WP_048922441.1">
    <property type="nucleotide sequence ID" value="NZ_CP010777.1"/>
</dbReference>
<keyword evidence="2" id="KW-1185">Reference proteome</keyword>
<dbReference type="AlphaFoldDB" id="A0A0H4VU53"/>
<dbReference type="PATRIC" id="fig|1379910.4.peg.4257"/>
<accession>A0A0H4VU53</accession>
<gene>
    <name evidence="1" type="ORF">TH63_19540</name>
</gene>
<dbReference type="OrthoDB" id="884362at2"/>
<evidence type="ECO:0008006" key="3">
    <source>
        <dbReference type="Google" id="ProtNLM"/>
    </source>
</evidence>
<dbReference type="Proteomes" id="UP000036458">
    <property type="component" value="Chromosome"/>
</dbReference>
<sequence length="144" mass="16836">MSPIFIDAIALTYRPDLDVLFLRWPQPVYAFPTRDVYQQVLELAQETKSRFWLFDIRSRGPLSQEDALWVQESFYPQLHGQLGRSIYVAYLLTPAHAEDPDTIAFGELLRTKEWYGQDADFEGFTSETDALQWLTERQNVEIQS</sequence>
<evidence type="ECO:0000313" key="2">
    <source>
        <dbReference type="Proteomes" id="UP000036458"/>
    </source>
</evidence>
<dbReference type="EMBL" id="CP010777">
    <property type="protein sequence ID" value="AKQ47344.1"/>
    <property type="molecule type" value="Genomic_DNA"/>
</dbReference>
<organism evidence="1 2">
    <name type="scientific">Rufibacter radiotolerans</name>
    <dbReference type="NCBI Taxonomy" id="1379910"/>
    <lineage>
        <taxon>Bacteria</taxon>
        <taxon>Pseudomonadati</taxon>
        <taxon>Bacteroidota</taxon>
        <taxon>Cytophagia</taxon>
        <taxon>Cytophagales</taxon>
        <taxon>Hymenobacteraceae</taxon>
        <taxon>Rufibacter</taxon>
    </lineage>
</organism>
<reference evidence="1 2" key="1">
    <citation type="submission" date="2015-01" db="EMBL/GenBank/DDBJ databases">
        <title>Rufibacter sp./DG31D/ whole genome sequencing.</title>
        <authorList>
            <person name="Kim M.K."/>
            <person name="Srinivasan S."/>
            <person name="Lee J.-J."/>
        </authorList>
    </citation>
    <scope>NUCLEOTIDE SEQUENCE [LARGE SCALE GENOMIC DNA]</scope>
    <source>
        <strain evidence="1 2">DG31D</strain>
    </source>
</reference>
<evidence type="ECO:0000313" key="1">
    <source>
        <dbReference type="EMBL" id="AKQ47344.1"/>
    </source>
</evidence>
<proteinExistence type="predicted"/>
<name>A0A0H4VU53_9BACT</name>
<protein>
    <recommendedName>
        <fullName evidence="3">STAS/SEC14 domain-containing protein</fullName>
    </recommendedName>
</protein>